<dbReference type="InterPro" id="IPR016181">
    <property type="entry name" value="Acyl_CoA_acyltransferase"/>
</dbReference>
<evidence type="ECO:0000313" key="3">
    <source>
        <dbReference type="Proteomes" id="UP001500879"/>
    </source>
</evidence>
<sequence>MSLTFVRDPQMTPELREEFFRLWFDVSQAGGAVGFMPPVTEGQIRPAARERADSVAAGAVRMLAGYEDGRLAATAFLRPNDDYKSAHWSTVILVMVDPALQGGGRGRRLIEEVVAMARDAGLEALHLEVRGGTGTERFYEGAGFKEAGRLPGALRFGDDYRDNIQMWLPLA</sequence>
<dbReference type="PROSITE" id="PS51186">
    <property type="entry name" value="GNAT"/>
    <property type="match status" value="1"/>
</dbReference>
<dbReference type="Pfam" id="PF00583">
    <property type="entry name" value="Acetyltransf_1"/>
    <property type="match status" value="1"/>
</dbReference>
<dbReference type="Proteomes" id="UP001500879">
    <property type="component" value="Unassembled WGS sequence"/>
</dbReference>
<accession>A0ABN0Z556</accession>
<dbReference type="RefSeq" id="WP_344031860.1">
    <property type="nucleotide sequence ID" value="NZ_BAAABX010000074.1"/>
</dbReference>
<gene>
    <name evidence="2" type="ORF">GCM10010357_63970</name>
</gene>
<protein>
    <submittedName>
        <fullName evidence="2">GNAT family N-acetyltransferase</fullName>
    </submittedName>
</protein>
<organism evidence="2 3">
    <name type="scientific">Streptomyces luteireticuli</name>
    <dbReference type="NCBI Taxonomy" id="173858"/>
    <lineage>
        <taxon>Bacteria</taxon>
        <taxon>Bacillati</taxon>
        <taxon>Actinomycetota</taxon>
        <taxon>Actinomycetes</taxon>
        <taxon>Kitasatosporales</taxon>
        <taxon>Streptomycetaceae</taxon>
        <taxon>Streptomyces</taxon>
    </lineage>
</organism>
<keyword evidence="3" id="KW-1185">Reference proteome</keyword>
<dbReference type="SUPFAM" id="SSF55729">
    <property type="entry name" value="Acyl-CoA N-acyltransferases (Nat)"/>
    <property type="match status" value="1"/>
</dbReference>
<dbReference type="Gene3D" id="3.40.630.30">
    <property type="match status" value="1"/>
</dbReference>
<comment type="caution">
    <text evidence="2">The sequence shown here is derived from an EMBL/GenBank/DDBJ whole genome shotgun (WGS) entry which is preliminary data.</text>
</comment>
<name>A0ABN0Z556_9ACTN</name>
<reference evidence="2 3" key="1">
    <citation type="journal article" date="2019" name="Int. J. Syst. Evol. Microbiol.">
        <title>The Global Catalogue of Microorganisms (GCM) 10K type strain sequencing project: providing services to taxonomists for standard genome sequencing and annotation.</title>
        <authorList>
            <consortium name="The Broad Institute Genomics Platform"/>
            <consortium name="The Broad Institute Genome Sequencing Center for Infectious Disease"/>
            <person name="Wu L."/>
            <person name="Ma J."/>
        </authorList>
    </citation>
    <scope>NUCLEOTIDE SEQUENCE [LARGE SCALE GENOMIC DNA]</scope>
    <source>
        <strain evidence="2 3">JCM 4788</strain>
    </source>
</reference>
<feature type="domain" description="N-acetyltransferase" evidence="1">
    <location>
        <begin position="6"/>
        <end position="171"/>
    </location>
</feature>
<dbReference type="InterPro" id="IPR000182">
    <property type="entry name" value="GNAT_dom"/>
</dbReference>
<evidence type="ECO:0000313" key="2">
    <source>
        <dbReference type="EMBL" id="GAA0433659.1"/>
    </source>
</evidence>
<evidence type="ECO:0000259" key="1">
    <source>
        <dbReference type="PROSITE" id="PS51186"/>
    </source>
</evidence>
<dbReference type="EMBL" id="BAAABX010000074">
    <property type="protein sequence ID" value="GAA0433659.1"/>
    <property type="molecule type" value="Genomic_DNA"/>
</dbReference>
<proteinExistence type="predicted"/>
<dbReference type="CDD" id="cd04301">
    <property type="entry name" value="NAT_SF"/>
    <property type="match status" value="1"/>
</dbReference>